<evidence type="ECO:0000313" key="3">
    <source>
        <dbReference type="EMBL" id="AGA25138.1"/>
    </source>
</evidence>
<dbReference type="HOGENOM" id="CLU_826098_0_0_0"/>
<keyword evidence="4" id="KW-1185">Reference proteome</keyword>
<proteinExistence type="predicted"/>
<evidence type="ECO:0000256" key="1">
    <source>
        <dbReference type="SAM" id="MobiDB-lite"/>
    </source>
</evidence>
<evidence type="ECO:0000313" key="4">
    <source>
        <dbReference type="Proteomes" id="UP000010798"/>
    </source>
</evidence>
<keyword evidence="2" id="KW-0812">Transmembrane</keyword>
<reference evidence="3 4" key="1">
    <citation type="submission" date="2012-02" db="EMBL/GenBank/DDBJ databases">
        <title>Complete sequence of chromosome of Singulisphaera acidiphila DSM 18658.</title>
        <authorList>
            <consortium name="US DOE Joint Genome Institute (JGI-PGF)"/>
            <person name="Lucas S."/>
            <person name="Copeland A."/>
            <person name="Lapidus A."/>
            <person name="Glavina del Rio T."/>
            <person name="Dalin E."/>
            <person name="Tice H."/>
            <person name="Bruce D."/>
            <person name="Goodwin L."/>
            <person name="Pitluck S."/>
            <person name="Peters L."/>
            <person name="Ovchinnikova G."/>
            <person name="Chertkov O."/>
            <person name="Kyrpides N."/>
            <person name="Mavromatis K."/>
            <person name="Ivanova N."/>
            <person name="Brettin T."/>
            <person name="Detter J.C."/>
            <person name="Han C."/>
            <person name="Larimer F."/>
            <person name="Land M."/>
            <person name="Hauser L."/>
            <person name="Markowitz V."/>
            <person name="Cheng J.-F."/>
            <person name="Hugenholtz P."/>
            <person name="Woyke T."/>
            <person name="Wu D."/>
            <person name="Tindall B."/>
            <person name="Pomrenke H."/>
            <person name="Brambilla E."/>
            <person name="Klenk H.-P."/>
            <person name="Eisen J.A."/>
        </authorList>
    </citation>
    <scope>NUCLEOTIDE SEQUENCE [LARGE SCALE GENOMIC DNA]</scope>
    <source>
        <strain evidence="4">ATCC BAA-1392 / DSM 18658 / VKM B-2454 / MOB10</strain>
    </source>
</reference>
<protein>
    <submittedName>
        <fullName evidence="3">Uncharacterized protein</fullName>
    </submittedName>
</protein>
<evidence type="ECO:0000256" key="2">
    <source>
        <dbReference type="SAM" id="Phobius"/>
    </source>
</evidence>
<feature type="compositionally biased region" description="Low complexity" evidence="1">
    <location>
        <begin position="242"/>
        <end position="251"/>
    </location>
</feature>
<organism evidence="3 4">
    <name type="scientific">Singulisphaera acidiphila (strain ATCC BAA-1392 / DSM 18658 / VKM B-2454 / MOB10)</name>
    <dbReference type="NCBI Taxonomy" id="886293"/>
    <lineage>
        <taxon>Bacteria</taxon>
        <taxon>Pseudomonadati</taxon>
        <taxon>Planctomycetota</taxon>
        <taxon>Planctomycetia</taxon>
        <taxon>Isosphaerales</taxon>
        <taxon>Isosphaeraceae</taxon>
        <taxon>Singulisphaera</taxon>
    </lineage>
</organism>
<dbReference type="STRING" id="886293.Sinac_0728"/>
<gene>
    <name evidence="3" type="ordered locus">Sinac_0728</name>
</gene>
<keyword evidence="2" id="KW-0472">Membrane</keyword>
<dbReference type="Proteomes" id="UP000010798">
    <property type="component" value="Chromosome"/>
</dbReference>
<dbReference type="KEGG" id="saci:Sinac_0728"/>
<sequence length="336" mass="38305">MVVGTHFKGIIALVLPPRPFERPRIREERRQDLSCRWRIISGIQGKRTWMGAAETQKKKPARSPICDSMSSAGGSGLACWVGDHEADGKPAVEMVWGCWFGRRVWLGLVSSVELNAWAELARHRRQRSSGPWRPIRRTDTLEIRSGVRLLPLSARCGLMRPEAETMVGRFRFFPDEPPRRPPGRCPNCRRLTLQYESPGGDLPEPLPHPIYRCLGCGQRFWRLFAGRWGPISANEDGGDSSALPFPAQPLQPEEEPRPRNRVGARWRFELRHVMYLIAWISLNLATCPRVSWSWESLLNLTLLLLFLNGALVLFLRTTSRLSRSPIPRGLGQRPWP</sequence>
<dbReference type="AlphaFoldDB" id="L0D8H5"/>
<keyword evidence="2" id="KW-1133">Transmembrane helix</keyword>
<feature type="region of interest" description="Disordered" evidence="1">
    <location>
        <begin position="237"/>
        <end position="258"/>
    </location>
</feature>
<accession>L0D8H5</accession>
<name>L0D8H5_SINAD</name>
<dbReference type="EMBL" id="CP003364">
    <property type="protein sequence ID" value="AGA25138.1"/>
    <property type="molecule type" value="Genomic_DNA"/>
</dbReference>
<feature type="transmembrane region" description="Helical" evidence="2">
    <location>
        <begin position="297"/>
        <end position="315"/>
    </location>
</feature>